<dbReference type="Proteomes" id="UP001152484">
    <property type="component" value="Unassembled WGS sequence"/>
</dbReference>
<dbReference type="AlphaFoldDB" id="A0A9P0ZFD2"/>
<accession>A0A9P0ZFD2</accession>
<evidence type="ECO:0000313" key="3">
    <source>
        <dbReference type="Proteomes" id="UP001152484"/>
    </source>
</evidence>
<reference evidence="2" key="1">
    <citation type="submission" date="2022-07" db="EMBL/GenBank/DDBJ databases">
        <authorList>
            <person name="Macas J."/>
            <person name="Novak P."/>
            <person name="Neumann P."/>
        </authorList>
    </citation>
    <scope>NUCLEOTIDE SEQUENCE</scope>
</reference>
<feature type="region of interest" description="Disordered" evidence="1">
    <location>
        <begin position="1"/>
        <end position="22"/>
    </location>
</feature>
<evidence type="ECO:0000256" key="1">
    <source>
        <dbReference type="SAM" id="MobiDB-lite"/>
    </source>
</evidence>
<protein>
    <submittedName>
        <fullName evidence="2">Uncharacterized protein</fullName>
    </submittedName>
</protein>
<evidence type="ECO:0000313" key="2">
    <source>
        <dbReference type="EMBL" id="CAH9097918.1"/>
    </source>
</evidence>
<comment type="caution">
    <text evidence="2">The sequence shown here is derived from an EMBL/GenBank/DDBJ whole genome shotgun (WGS) entry which is preliminary data.</text>
</comment>
<proteinExistence type="predicted"/>
<dbReference type="EMBL" id="CAMAPE010000035">
    <property type="protein sequence ID" value="CAH9097918.1"/>
    <property type="molecule type" value="Genomic_DNA"/>
</dbReference>
<keyword evidence="3" id="KW-1185">Reference proteome</keyword>
<sequence length="100" mass="11681">MWNRRVQVEKRKWRKKSNNGQEKMLKLKYTSAQPENPLLSTSALNTHSAHPEYEVTFSYTVPVFRSLKCDQDMYPPNMNHQMLQRAPRRLSGLSAISSNT</sequence>
<organism evidence="2 3">
    <name type="scientific">Cuscuta europaea</name>
    <name type="common">European dodder</name>
    <dbReference type="NCBI Taxonomy" id="41803"/>
    <lineage>
        <taxon>Eukaryota</taxon>
        <taxon>Viridiplantae</taxon>
        <taxon>Streptophyta</taxon>
        <taxon>Embryophyta</taxon>
        <taxon>Tracheophyta</taxon>
        <taxon>Spermatophyta</taxon>
        <taxon>Magnoliopsida</taxon>
        <taxon>eudicotyledons</taxon>
        <taxon>Gunneridae</taxon>
        <taxon>Pentapetalae</taxon>
        <taxon>asterids</taxon>
        <taxon>lamiids</taxon>
        <taxon>Solanales</taxon>
        <taxon>Convolvulaceae</taxon>
        <taxon>Cuscuteae</taxon>
        <taxon>Cuscuta</taxon>
        <taxon>Cuscuta subgen. Cuscuta</taxon>
    </lineage>
</organism>
<feature type="compositionally biased region" description="Basic and acidic residues" evidence="1">
    <location>
        <begin position="1"/>
        <end position="10"/>
    </location>
</feature>
<name>A0A9P0ZFD2_CUSEU</name>
<gene>
    <name evidence="2" type="ORF">CEURO_LOCUS14078</name>
</gene>